<reference evidence="3" key="1">
    <citation type="submission" date="2021-01" db="EMBL/GenBank/DDBJ databases">
        <authorList>
            <person name="Corre E."/>
            <person name="Pelletier E."/>
            <person name="Niang G."/>
            <person name="Scheremetjew M."/>
            <person name="Finn R."/>
            <person name="Kale V."/>
            <person name="Holt S."/>
            <person name="Cochrane G."/>
            <person name="Meng A."/>
            <person name="Brown T."/>
            <person name="Cohen L."/>
        </authorList>
    </citation>
    <scope>NUCLEOTIDE SEQUENCE</scope>
    <source>
        <strain evidence="3">Ms1</strain>
    </source>
</reference>
<proteinExistence type="predicted"/>
<dbReference type="InterPro" id="IPR006575">
    <property type="entry name" value="RWD_dom"/>
</dbReference>
<feature type="compositionally biased region" description="Gly residues" evidence="1">
    <location>
        <begin position="1"/>
        <end position="14"/>
    </location>
</feature>
<feature type="region of interest" description="Disordered" evidence="1">
    <location>
        <begin position="667"/>
        <end position="691"/>
    </location>
</feature>
<name>A0A7S1G9J4_9STRA</name>
<dbReference type="Pfam" id="PF05773">
    <property type="entry name" value="RWD"/>
    <property type="match status" value="1"/>
</dbReference>
<feature type="region of interest" description="Disordered" evidence="1">
    <location>
        <begin position="1"/>
        <end position="132"/>
    </location>
</feature>
<sequence>MAGVVRAGGGGGGSAEDTPPPPPLNPHQRRQLSNEGRLLLERAFSGSSDGRGAAGDGGGRAGGLTVARGGVAFPPRGSAGDADLLDSDDDAGGVVRGGSRTEATVFSDGGGGDAHRVVHRGGGGGGAGGGGAGGAGGIGSAIRGRAVGAGYGDGDGDGAADAFADADAVRNDFDLFEAARVGVSGGGGGGGGGGADEAGGYDDDDAYDDDDDEYGPAEDAAAQARRDAERGDEMEALEAILGDELAVEDTHVLSVSFDAAEAAALHADPTSDVGEAPSLPRYPVQIRFFLPEAYPDAVPAFELNTGGLFPRKSVEKRRILASIAALLDDRRGDASLFDAVDAVRDECTRAAEARLAAYFAPSPGLLAAEEAAAAKLLPVPPADRPGGVAALAGLPAHEARSPLHYVEGLVDILRRMAATRGVHVVRVENTLRQDLAIDFERRCAEIAEKRGAAHARVLTAFHGTAERNVASIVRQGLLVPSRESGISVATGSRFGVGIYVSPDPQLSLCYSRGSGRLLVCAVVPGVPFVCHTNVWGGGRRKGFDSHMSHDGQQIVLFKRSQVLPCFVVHYHTEAQRGTRYMRVTGGGTIVRARGLGDGTMLRHEDHARSMREAMHAARLKNGEFFFAGRFKVLDVAPADDDDDDTPVHLLAARHTDDDGRPSMTIYDGPADGEAADGEYQDARHQGMAAWN</sequence>
<gene>
    <name evidence="3" type="ORF">BSP0115_LOCUS12333</name>
</gene>
<organism evidence="3">
    <name type="scientific">Bicosoecida sp. CB-2014</name>
    <dbReference type="NCBI Taxonomy" id="1486930"/>
    <lineage>
        <taxon>Eukaryota</taxon>
        <taxon>Sar</taxon>
        <taxon>Stramenopiles</taxon>
        <taxon>Bigyra</taxon>
        <taxon>Opalozoa</taxon>
        <taxon>Bicosoecida</taxon>
    </lineage>
</organism>
<feature type="domain" description="RWD" evidence="2">
    <location>
        <begin position="232"/>
        <end position="350"/>
    </location>
</feature>
<feature type="compositionally biased region" description="Acidic residues" evidence="1">
    <location>
        <begin position="199"/>
        <end position="216"/>
    </location>
</feature>
<dbReference type="EMBL" id="HBFS01018314">
    <property type="protein sequence ID" value="CAD8919071.1"/>
    <property type="molecule type" value="Transcribed_RNA"/>
</dbReference>
<protein>
    <recommendedName>
        <fullName evidence="2">RWD domain-containing protein</fullName>
    </recommendedName>
</protein>
<evidence type="ECO:0000313" key="3">
    <source>
        <dbReference type="EMBL" id="CAD8919071.1"/>
    </source>
</evidence>
<accession>A0A7S1G9J4</accession>
<dbReference type="CDD" id="cd23820">
    <property type="entry name" value="RWD_RNF14"/>
    <property type="match status" value="1"/>
</dbReference>
<evidence type="ECO:0000256" key="1">
    <source>
        <dbReference type="SAM" id="MobiDB-lite"/>
    </source>
</evidence>
<dbReference type="Gene3D" id="3.10.110.10">
    <property type="entry name" value="Ubiquitin Conjugating Enzyme"/>
    <property type="match status" value="1"/>
</dbReference>
<dbReference type="SMART" id="SM00591">
    <property type="entry name" value="RWD"/>
    <property type="match status" value="1"/>
</dbReference>
<dbReference type="PROSITE" id="PS50908">
    <property type="entry name" value="RWD"/>
    <property type="match status" value="1"/>
</dbReference>
<dbReference type="SUPFAM" id="SSF54495">
    <property type="entry name" value="UBC-like"/>
    <property type="match status" value="1"/>
</dbReference>
<dbReference type="InterPro" id="IPR016135">
    <property type="entry name" value="UBQ-conjugating_enzyme/RWD"/>
</dbReference>
<feature type="compositionally biased region" description="Gly residues" evidence="1">
    <location>
        <begin position="120"/>
        <end position="132"/>
    </location>
</feature>
<feature type="region of interest" description="Disordered" evidence="1">
    <location>
        <begin position="184"/>
        <end position="231"/>
    </location>
</feature>
<dbReference type="Pfam" id="PF00644">
    <property type="entry name" value="PARP"/>
    <property type="match status" value="1"/>
</dbReference>
<dbReference type="GO" id="GO:0003950">
    <property type="term" value="F:NAD+ poly-ADP-ribosyltransferase activity"/>
    <property type="evidence" value="ECO:0007669"/>
    <property type="project" value="InterPro"/>
</dbReference>
<evidence type="ECO:0000259" key="2">
    <source>
        <dbReference type="PROSITE" id="PS50908"/>
    </source>
</evidence>
<dbReference type="Gene3D" id="3.90.228.10">
    <property type="match status" value="1"/>
</dbReference>
<dbReference type="AlphaFoldDB" id="A0A7S1G9J4"/>
<feature type="compositionally biased region" description="Gly residues" evidence="1">
    <location>
        <begin position="184"/>
        <end position="197"/>
    </location>
</feature>
<feature type="compositionally biased region" description="Low complexity" evidence="1">
    <location>
        <begin position="63"/>
        <end position="82"/>
    </location>
</feature>
<feature type="compositionally biased region" description="Gly residues" evidence="1">
    <location>
        <begin position="52"/>
        <end position="62"/>
    </location>
</feature>
<dbReference type="SUPFAM" id="SSF56399">
    <property type="entry name" value="ADP-ribosylation"/>
    <property type="match status" value="1"/>
</dbReference>
<dbReference type="InterPro" id="IPR012317">
    <property type="entry name" value="Poly(ADP-ribose)pol_cat_dom"/>
</dbReference>